<gene>
    <name evidence="3" type="ORF">PCOR1329_LOCUS40162</name>
</gene>
<comment type="caution">
    <text evidence="3">The sequence shown here is derived from an EMBL/GenBank/DDBJ whole genome shotgun (WGS) entry which is preliminary data.</text>
</comment>
<reference evidence="3" key="1">
    <citation type="submission" date="2023-10" db="EMBL/GenBank/DDBJ databases">
        <authorList>
            <person name="Chen Y."/>
            <person name="Shah S."/>
            <person name="Dougan E. K."/>
            <person name="Thang M."/>
            <person name="Chan C."/>
        </authorList>
    </citation>
    <scope>NUCLEOTIDE SEQUENCE [LARGE SCALE GENOMIC DNA]</scope>
</reference>
<protein>
    <recommendedName>
        <fullName evidence="2">GST C-terminal domain-containing protein</fullName>
    </recommendedName>
</protein>
<proteinExistence type="predicted"/>
<dbReference type="Proteomes" id="UP001189429">
    <property type="component" value="Unassembled WGS sequence"/>
</dbReference>
<evidence type="ECO:0000256" key="1">
    <source>
        <dbReference type="SAM" id="MobiDB-lite"/>
    </source>
</evidence>
<feature type="region of interest" description="Disordered" evidence="1">
    <location>
        <begin position="119"/>
        <end position="160"/>
    </location>
</feature>
<accession>A0ABN9TLA3</accession>
<dbReference type="InterPro" id="IPR010987">
    <property type="entry name" value="Glutathione-S-Trfase_C-like"/>
</dbReference>
<dbReference type="PROSITE" id="PS50405">
    <property type="entry name" value="GST_CTER"/>
    <property type="match status" value="1"/>
</dbReference>
<name>A0ABN9TLA3_9DINO</name>
<feature type="domain" description="GST C-terminal" evidence="2">
    <location>
        <begin position="1"/>
        <end position="121"/>
    </location>
</feature>
<feature type="compositionally biased region" description="Low complexity" evidence="1">
    <location>
        <begin position="270"/>
        <end position="281"/>
    </location>
</feature>
<keyword evidence="4" id="KW-1185">Reference proteome</keyword>
<organism evidence="3 4">
    <name type="scientific">Prorocentrum cordatum</name>
    <dbReference type="NCBI Taxonomy" id="2364126"/>
    <lineage>
        <taxon>Eukaryota</taxon>
        <taxon>Sar</taxon>
        <taxon>Alveolata</taxon>
        <taxon>Dinophyceae</taxon>
        <taxon>Prorocentrales</taxon>
        <taxon>Prorocentraceae</taxon>
        <taxon>Prorocentrum</taxon>
    </lineage>
</organism>
<evidence type="ECO:0000313" key="3">
    <source>
        <dbReference type="EMBL" id="CAK0846748.1"/>
    </source>
</evidence>
<dbReference type="InterPro" id="IPR036282">
    <property type="entry name" value="Glutathione-S-Trfase_C_sf"/>
</dbReference>
<feature type="region of interest" description="Disordered" evidence="1">
    <location>
        <begin position="259"/>
        <end position="281"/>
    </location>
</feature>
<evidence type="ECO:0000313" key="4">
    <source>
        <dbReference type="Proteomes" id="UP001189429"/>
    </source>
</evidence>
<evidence type="ECO:0000259" key="2">
    <source>
        <dbReference type="PROSITE" id="PS50405"/>
    </source>
</evidence>
<dbReference type="EMBL" id="CAUYUJ010014844">
    <property type="protein sequence ID" value="CAK0846748.1"/>
    <property type="molecule type" value="Genomic_DNA"/>
</dbReference>
<feature type="non-terminal residue" evidence="3">
    <location>
        <position position="297"/>
    </location>
</feature>
<sequence length="297" mass="31477">MKVRGAEAGGAVGEVCERLAQMKVFEEARAMLLRLDEELQRSSTPFFCGAAAPTAADLTLYGMLERWIGDGLCPARHGAAQPSIADGMSGVQAFWEAMRERFRPDLVLDDHKECNDVKSPVGPETWISRAQPPAPPAAAGRERGGSSGSAASAERWASRPHKYPSTAEVLQATDEAQLACTDSDGLCACVLPEGEFVLTYGEPAAKVVAPFEHPFCVLADAGECPQVFRFQLVRQRFPVEVLLRTRLGRRVPQCAFAAAAGPSQDGGGEASSEGAVASGSTSVHGAATMTLPVGDWM</sequence>
<dbReference type="SUPFAM" id="SSF47616">
    <property type="entry name" value="GST C-terminal domain-like"/>
    <property type="match status" value="1"/>
</dbReference>